<feature type="domain" description="Spermatogenesis-associated protein 20-like TRX" evidence="1">
    <location>
        <begin position="9"/>
        <end position="171"/>
    </location>
</feature>
<dbReference type="SUPFAM" id="SSF52833">
    <property type="entry name" value="Thioredoxin-like"/>
    <property type="match status" value="1"/>
</dbReference>
<name>A0A382S8P5_9ZZZZ</name>
<dbReference type="CDD" id="cd02955">
    <property type="entry name" value="SSP411"/>
    <property type="match status" value="1"/>
</dbReference>
<dbReference type="InterPro" id="IPR004879">
    <property type="entry name" value="Ssp411-like_TRX"/>
</dbReference>
<dbReference type="SUPFAM" id="SSF48208">
    <property type="entry name" value="Six-hairpin glycosidases"/>
    <property type="match status" value="1"/>
</dbReference>
<feature type="non-terminal residue" evidence="2">
    <location>
        <position position="260"/>
    </location>
</feature>
<evidence type="ECO:0000259" key="1">
    <source>
        <dbReference type="Pfam" id="PF03190"/>
    </source>
</evidence>
<dbReference type="PANTHER" id="PTHR42899:SF1">
    <property type="entry name" value="SPERMATOGENESIS-ASSOCIATED PROTEIN 20"/>
    <property type="match status" value="1"/>
</dbReference>
<dbReference type="InterPro" id="IPR036249">
    <property type="entry name" value="Thioredoxin-like_sf"/>
</dbReference>
<dbReference type="Pfam" id="PF03190">
    <property type="entry name" value="Thioredox_DsbH"/>
    <property type="match status" value="1"/>
</dbReference>
<sequence>MSKSSNPANRLAGETSPYLLQHAHNPVDWYPWCAEALARARSEDRPILLSIGYSACHWCHVMERESFEDEAIANVMNSLFVNIKVDREERPDLDRIYQLAHQVLTRRAGGWPLTAFLTPVDHAPLFVGTYFPANPQHGMPGFQDLLQRVSEHYHANHLDMADHAEAIREALKKTEPSLSESAESSNFVTILKAAEQLEAEFDNIHGGFGHAPKFPHPTHLSLLLRLASTDMDGSASVMTLKTLKTMAAGGLWDQVGGGFF</sequence>
<dbReference type="AlphaFoldDB" id="A0A382S8P5"/>
<evidence type="ECO:0000313" key="2">
    <source>
        <dbReference type="EMBL" id="SVD06269.1"/>
    </source>
</evidence>
<proteinExistence type="predicted"/>
<dbReference type="EMBL" id="UINC01127262">
    <property type="protein sequence ID" value="SVD06269.1"/>
    <property type="molecule type" value="Genomic_DNA"/>
</dbReference>
<dbReference type="PANTHER" id="PTHR42899">
    <property type="entry name" value="SPERMATOGENESIS-ASSOCIATED PROTEIN 20"/>
    <property type="match status" value="1"/>
</dbReference>
<protein>
    <recommendedName>
        <fullName evidence="1">Spermatogenesis-associated protein 20-like TRX domain-containing protein</fullName>
    </recommendedName>
</protein>
<accession>A0A382S8P5</accession>
<organism evidence="2">
    <name type="scientific">marine metagenome</name>
    <dbReference type="NCBI Taxonomy" id="408172"/>
    <lineage>
        <taxon>unclassified sequences</taxon>
        <taxon>metagenomes</taxon>
        <taxon>ecological metagenomes</taxon>
    </lineage>
</organism>
<dbReference type="InterPro" id="IPR024705">
    <property type="entry name" value="Ssp411"/>
</dbReference>
<dbReference type="InterPro" id="IPR008928">
    <property type="entry name" value="6-hairpin_glycosidase_sf"/>
</dbReference>
<dbReference type="Gene3D" id="3.40.30.10">
    <property type="entry name" value="Glutaredoxin"/>
    <property type="match status" value="1"/>
</dbReference>
<gene>
    <name evidence="2" type="ORF">METZ01_LOCUS359123</name>
</gene>
<dbReference type="GO" id="GO:0005975">
    <property type="term" value="P:carbohydrate metabolic process"/>
    <property type="evidence" value="ECO:0007669"/>
    <property type="project" value="InterPro"/>
</dbReference>
<reference evidence="2" key="1">
    <citation type="submission" date="2018-05" db="EMBL/GenBank/DDBJ databases">
        <authorList>
            <person name="Lanie J.A."/>
            <person name="Ng W.-L."/>
            <person name="Kazmierczak K.M."/>
            <person name="Andrzejewski T.M."/>
            <person name="Davidsen T.M."/>
            <person name="Wayne K.J."/>
            <person name="Tettelin H."/>
            <person name="Glass J.I."/>
            <person name="Rusch D."/>
            <person name="Podicherti R."/>
            <person name="Tsui H.-C.T."/>
            <person name="Winkler M.E."/>
        </authorList>
    </citation>
    <scope>NUCLEOTIDE SEQUENCE</scope>
</reference>